<name>A0A1I3TB78_9BACT</name>
<evidence type="ECO:0000313" key="1">
    <source>
        <dbReference type="EMBL" id="SFJ67609.1"/>
    </source>
</evidence>
<accession>A0A1I3TB78</accession>
<dbReference type="STRING" id="52560.SAMN04488082_105143"/>
<dbReference type="AlphaFoldDB" id="A0A1I3TB78"/>
<dbReference type="InterPro" id="IPR017695">
    <property type="entry name" value="Se-dep_Mo_hydrolase_YqeB"/>
</dbReference>
<proteinExistence type="predicted"/>
<dbReference type="Proteomes" id="UP000198635">
    <property type="component" value="Unassembled WGS sequence"/>
</dbReference>
<dbReference type="NCBIfam" id="TIGR03309">
    <property type="entry name" value="matur_yqeB"/>
    <property type="match status" value="1"/>
</dbReference>
<gene>
    <name evidence="1" type="ORF">SAMN04488082_105143</name>
</gene>
<dbReference type="OrthoDB" id="9815497at2"/>
<organism evidence="1 2">
    <name type="scientific">Desulfomicrobium apsheronum</name>
    <dbReference type="NCBI Taxonomy" id="52560"/>
    <lineage>
        <taxon>Bacteria</taxon>
        <taxon>Pseudomonadati</taxon>
        <taxon>Thermodesulfobacteriota</taxon>
        <taxon>Desulfovibrionia</taxon>
        <taxon>Desulfovibrionales</taxon>
        <taxon>Desulfomicrobiaceae</taxon>
        <taxon>Desulfomicrobium</taxon>
    </lineage>
</organism>
<protein>
    <submittedName>
        <fullName evidence="1">Xanthine dehydrogenase accessory factor</fullName>
    </submittedName>
</protein>
<evidence type="ECO:0000313" key="2">
    <source>
        <dbReference type="Proteomes" id="UP000198635"/>
    </source>
</evidence>
<keyword evidence="2" id="KW-1185">Reference proteome</keyword>
<dbReference type="RefSeq" id="WP_092373630.1">
    <property type="nucleotide sequence ID" value="NZ_FORX01000005.1"/>
</dbReference>
<reference evidence="2" key="1">
    <citation type="submission" date="2016-10" db="EMBL/GenBank/DDBJ databases">
        <authorList>
            <person name="Varghese N."/>
            <person name="Submissions S."/>
        </authorList>
    </citation>
    <scope>NUCLEOTIDE SEQUENCE [LARGE SCALE GENOMIC DNA]</scope>
    <source>
        <strain evidence="2">DSM 5918</strain>
    </source>
</reference>
<dbReference type="EMBL" id="FORX01000005">
    <property type="protein sequence ID" value="SFJ67609.1"/>
    <property type="molecule type" value="Genomic_DNA"/>
</dbReference>
<sequence length="266" mass="28428">MNLSERIIAIKSGGEMASAVVWRLYHARMRRIVILETPHPLAVRRTVSFCEAVHDGTCMVEDVRGVRVDGPEQIEAVWAAGDVPVLIDPTWKSLEAIRPDVLIDAIIAKRNLGTGMNDAPLVIGMGPGFTAGRDAHLVVETNRGHNLGRIITEGEAAPNTGIPGSIGGFSKERVLRAPVPGKLVWDCSLGDLVEKGQVLGHVAGSPVTAEIPGLLRGQIRPNGHVSQGLKLGDIDPRGDLSYLHTISDKGRALGGAVLECVMRVYN</sequence>